<dbReference type="CDD" id="cd05254">
    <property type="entry name" value="dTDP_HR_like_SDR_e"/>
    <property type="match status" value="1"/>
</dbReference>
<dbReference type="Proteomes" id="UP001500394">
    <property type="component" value="Unassembled WGS sequence"/>
</dbReference>
<accession>A0ABP8R2N2</accession>
<dbReference type="PANTHER" id="PTHR10491:SF4">
    <property type="entry name" value="METHIONINE ADENOSYLTRANSFERASE 2 SUBUNIT BETA"/>
    <property type="match status" value="1"/>
</dbReference>
<dbReference type="Pfam" id="PF04321">
    <property type="entry name" value="RmlD_sub_bind"/>
    <property type="match status" value="1"/>
</dbReference>
<evidence type="ECO:0000256" key="2">
    <source>
        <dbReference type="ARBA" id="ARBA00010944"/>
    </source>
</evidence>
<dbReference type="EMBL" id="BAABGR010000015">
    <property type="protein sequence ID" value="GAA4516624.1"/>
    <property type="molecule type" value="Genomic_DNA"/>
</dbReference>
<evidence type="ECO:0000256" key="5">
    <source>
        <dbReference type="ARBA" id="ARBA00048200"/>
    </source>
</evidence>
<gene>
    <name evidence="8" type="primary">rfbD_2</name>
    <name evidence="8" type="ORF">GCM10023173_16230</name>
</gene>
<feature type="domain" description="RmlD-like substrate binding" evidence="7">
    <location>
        <begin position="1"/>
        <end position="297"/>
    </location>
</feature>
<evidence type="ECO:0000256" key="6">
    <source>
        <dbReference type="RuleBase" id="RU364082"/>
    </source>
</evidence>
<dbReference type="RefSeq" id="WP_345067208.1">
    <property type="nucleotide sequence ID" value="NZ_BAABGR010000015.1"/>
</dbReference>
<evidence type="ECO:0000259" key="7">
    <source>
        <dbReference type="Pfam" id="PF04321"/>
    </source>
</evidence>
<keyword evidence="6" id="KW-0560">Oxidoreductase</keyword>
<comment type="caution">
    <text evidence="8">The sequence shown here is derived from an EMBL/GenBank/DDBJ whole genome shotgun (WGS) entry which is preliminary data.</text>
</comment>
<evidence type="ECO:0000256" key="1">
    <source>
        <dbReference type="ARBA" id="ARBA00004781"/>
    </source>
</evidence>
<name>A0ABP8R2N2_9SPHI</name>
<comment type="catalytic activity">
    <reaction evidence="5">
        <text>dTDP-beta-L-rhamnose + NADP(+) = dTDP-4-dehydro-beta-L-rhamnose + NADPH + H(+)</text>
        <dbReference type="Rhea" id="RHEA:21796"/>
        <dbReference type="ChEBI" id="CHEBI:15378"/>
        <dbReference type="ChEBI" id="CHEBI:57510"/>
        <dbReference type="ChEBI" id="CHEBI:57783"/>
        <dbReference type="ChEBI" id="CHEBI:58349"/>
        <dbReference type="ChEBI" id="CHEBI:62830"/>
        <dbReference type="EC" id="1.1.1.133"/>
    </reaction>
</comment>
<dbReference type="SUPFAM" id="SSF51735">
    <property type="entry name" value="NAD(P)-binding Rossmann-fold domains"/>
    <property type="match status" value="1"/>
</dbReference>
<reference evidence="9" key="1">
    <citation type="journal article" date="2019" name="Int. J. Syst. Evol. Microbiol.">
        <title>The Global Catalogue of Microorganisms (GCM) 10K type strain sequencing project: providing services to taxonomists for standard genome sequencing and annotation.</title>
        <authorList>
            <consortium name="The Broad Institute Genomics Platform"/>
            <consortium name="The Broad Institute Genome Sequencing Center for Infectious Disease"/>
            <person name="Wu L."/>
            <person name="Ma J."/>
        </authorList>
    </citation>
    <scope>NUCLEOTIDE SEQUENCE [LARGE SCALE GENOMIC DNA]</scope>
    <source>
        <strain evidence="9">JCM 17858</strain>
    </source>
</reference>
<keyword evidence="9" id="KW-1185">Reference proteome</keyword>
<proteinExistence type="inferred from homology"/>
<evidence type="ECO:0000256" key="3">
    <source>
        <dbReference type="ARBA" id="ARBA00012929"/>
    </source>
</evidence>
<evidence type="ECO:0000256" key="4">
    <source>
        <dbReference type="ARBA" id="ARBA00017099"/>
    </source>
</evidence>
<keyword evidence="6" id="KW-0521">NADP</keyword>
<comment type="similarity">
    <text evidence="2 6">Belongs to the dTDP-4-dehydrorhamnose reductase family.</text>
</comment>
<dbReference type="Gene3D" id="3.40.50.720">
    <property type="entry name" value="NAD(P)-binding Rossmann-like Domain"/>
    <property type="match status" value="1"/>
</dbReference>
<evidence type="ECO:0000313" key="9">
    <source>
        <dbReference type="Proteomes" id="UP001500394"/>
    </source>
</evidence>
<comment type="pathway">
    <text evidence="1 6">Carbohydrate biosynthesis; dTDP-L-rhamnose biosynthesis.</text>
</comment>
<dbReference type="InterPro" id="IPR029903">
    <property type="entry name" value="RmlD-like-bd"/>
</dbReference>
<dbReference type="InterPro" id="IPR036291">
    <property type="entry name" value="NAD(P)-bd_dom_sf"/>
</dbReference>
<evidence type="ECO:0000313" key="8">
    <source>
        <dbReference type="EMBL" id="GAA4516624.1"/>
    </source>
</evidence>
<organism evidence="8 9">
    <name type="scientific">Sphingobacterium thermophilum</name>
    <dbReference type="NCBI Taxonomy" id="768534"/>
    <lineage>
        <taxon>Bacteria</taxon>
        <taxon>Pseudomonadati</taxon>
        <taxon>Bacteroidota</taxon>
        <taxon>Sphingobacteriia</taxon>
        <taxon>Sphingobacteriales</taxon>
        <taxon>Sphingobacteriaceae</taxon>
        <taxon>Sphingobacterium</taxon>
    </lineage>
</organism>
<dbReference type="PANTHER" id="PTHR10491">
    <property type="entry name" value="DTDP-4-DEHYDRORHAMNOSE REDUCTASE"/>
    <property type="match status" value="1"/>
</dbReference>
<dbReference type="InterPro" id="IPR005913">
    <property type="entry name" value="dTDP_dehydrorham_reduct"/>
</dbReference>
<comment type="function">
    <text evidence="6">Catalyzes the reduction of dTDP-6-deoxy-L-lyxo-4-hexulose to yield dTDP-L-rhamnose.</text>
</comment>
<sequence length="303" mass="33988">MRVLLTGSNGFLGQKFSEKLSHYSLVENLLGISKSVNRNPYLSPDQFRQVDLENTEEMVATLEAFKPTHILHTAAMTSVEACEQDKEAAYRINVGVTKALAAYCKRKGIHLTFLSTDFVFDGKNGPYRESDPTKAVNFYGQTKIEAEEAIVQSAADAAILRTILVYGVIPDKGRSNLVLWAKNQLEQGKEITVVVDQWRMPTWVDDLADACYLAMQQRASGIFHISGEEMMSIMEAVKLVADTWNLDTSKIHPITAEAIGQHRNRPRTTGFVLDKAKSFLKYQPTPFVASLHAIKKQLEEYKQ</sequence>
<protein>
    <recommendedName>
        <fullName evidence="4 6">dTDP-4-dehydrorhamnose reductase</fullName>
        <ecNumber evidence="3 6">1.1.1.133</ecNumber>
    </recommendedName>
</protein>
<dbReference type="EC" id="1.1.1.133" evidence="3 6"/>